<feature type="compositionally biased region" description="Basic and acidic residues" evidence="1">
    <location>
        <begin position="29"/>
        <end position="38"/>
    </location>
</feature>
<gene>
    <name evidence="2" type="ORF">DB32_003665</name>
</gene>
<reference evidence="2 3" key="1">
    <citation type="submission" date="2015-03" db="EMBL/GenBank/DDBJ databases">
        <title>Genome assembly of Sandaracinus amylolyticus DSM 53668.</title>
        <authorList>
            <person name="Sharma G."/>
            <person name="Subramanian S."/>
        </authorList>
    </citation>
    <scope>NUCLEOTIDE SEQUENCE [LARGE SCALE GENOMIC DNA]</scope>
    <source>
        <strain evidence="2 3">DSM 53668</strain>
    </source>
</reference>
<evidence type="ECO:0000313" key="3">
    <source>
        <dbReference type="Proteomes" id="UP000034883"/>
    </source>
</evidence>
<accession>A0A0F6YI24</accession>
<keyword evidence="3" id="KW-1185">Reference proteome</keyword>
<dbReference type="EMBL" id="CP011125">
    <property type="protein sequence ID" value="AKF06516.1"/>
    <property type="molecule type" value="Genomic_DNA"/>
</dbReference>
<evidence type="ECO:0000256" key="1">
    <source>
        <dbReference type="SAM" id="MobiDB-lite"/>
    </source>
</evidence>
<dbReference type="STRING" id="927083.DB32_003665"/>
<organism evidence="2 3">
    <name type="scientific">Sandaracinus amylolyticus</name>
    <dbReference type="NCBI Taxonomy" id="927083"/>
    <lineage>
        <taxon>Bacteria</taxon>
        <taxon>Pseudomonadati</taxon>
        <taxon>Myxococcota</taxon>
        <taxon>Polyangia</taxon>
        <taxon>Polyangiales</taxon>
        <taxon>Sandaracinaceae</taxon>
        <taxon>Sandaracinus</taxon>
    </lineage>
</organism>
<dbReference type="KEGG" id="samy:DB32_003665"/>
<name>A0A0F6YI24_9BACT</name>
<feature type="compositionally biased region" description="Basic and acidic residues" evidence="1">
    <location>
        <begin position="60"/>
        <end position="73"/>
    </location>
</feature>
<dbReference type="AlphaFoldDB" id="A0A0F6YI24"/>
<dbReference type="Proteomes" id="UP000034883">
    <property type="component" value="Chromosome"/>
</dbReference>
<protein>
    <submittedName>
        <fullName evidence="2">Uncharacterized protein</fullName>
    </submittedName>
</protein>
<proteinExistence type="predicted"/>
<evidence type="ECO:0000313" key="2">
    <source>
        <dbReference type="EMBL" id="AKF06516.1"/>
    </source>
</evidence>
<feature type="region of interest" description="Disordered" evidence="1">
    <location>
        <begin position="19"/>
        <end position="90"/>
    </location>
</feature>
<sequence length="90" mass="9486">MLAVLLGMALTSACSATVVRGRSAGHTTVDARRGDSPRRLGVPADSRSRSGRGESPPGHARRDDDRGRSRSDRGQSPPGRGHGRGGRDDR</sequence>